<organism evidence="2 3">
    <name type="scientific">Purpureocillium lilacinum</name>
    <name type="common">Paecilomyces lilacinus</name>
    <dbReference type="NCBI Taxonomy" id="33203"/>
    <lineage>
        <taxon>Eukaryota</taxon>
        <taxon>Fungi</taxon>
        <taxon>Dikarya</taxon>
        <taxon>Ascomycota</taxon>
        <taxon>Pezizomycotina</taxon>
        <taxon>Sordariomycetes</taxon>
        <taxon>Hypocreomycetidae</taxon>
        <taxon>Hypocreales</taxon>
        <taxon>Ophiocordycipitaceae</taxon>
        <taxon>Purpureocillium</taxon>
    </lineage>
</organism>
<sequence length="247" mass="27325">MGRPGYIRGAVSRLDSSFNDFAMQHQLPPVARYDGPMIEMPDHICKETQVFGNYSQDLSALRASPGDFIALQYQENGHVTLPEITPQKNTSGRVYIYGTSIPSSEDTLLSIHKVWNEDGTGGNGRGRLLAVRPFDDGRCYQINGGIISTERRTKYPKAAAAPQGADLWCQNDIRLPVDISGYFTLYWVWDWPTLPSTEIPAGIPEVYTSCMDIEIAPTIQQGQVKYVGGQDLNFAGIEKQLLGGAFM</sequence>
<reference evidence="2 3" key="1">
    <citation type="journal article" date="2024" name="Microbiol. Resour. Announc.">
        <title>Genome annotations for the ascomycete fungi Trichoderma harzianum, Trichoderma aggressivum, and Purpureocillium lilacinum.</title>
        <authorList>
            <person name="Beijen E.P.W."/>
            <person name="Ohm R.A."/>
        </authorList>
    </citation>
    <scope>NUCLEOTIDE SEQUENCE [LARGE SCALE GENOMIC DNA]</scope>
    <source>
        <strain evidence="2 3">CBS 150709</strain>
    </source>
</reference>
<evidence type="ECO:0000313" key="3">
    <source>
        <dbReference type="Proteomes" id="UP001287286"/>
    </source>
</evidence>
<proteinExistence type="predicted"/>
<evidence type="ECO:0000259" key="1">
    <source>
        <dbReference type="Pfam" id="PF24320"/>
    </source>
</evidence>
<feature type="domain" description="DUF7492" evidence="1">
    <location>
        <begin position="2"/>
        <end position="236"/>
    </location>
</feature>
<accession>A0ABR0BEQ3</accession>
<dbReference type="InterPro" id="IPR055915">
    <property type="entry name" value="DUF7492"/>
</dbReference>
<protein>
    <recommendedName>
        <fullName evidence="1">DUF7492 domain-containing protein</fullName>
    </recommendedName>
</protein>
<gene>
    <name evidence="2" type="ORF">Purlil1_13224</name>
</gene>
<evidence type="ECO:0000313" key="2">
    <source>
        <dbReference type="EMBL" id="KAK4072844.1"/>
    </source>
</evidence>
<dbReference type="Pfam" id="PF24320">
    <property type="entry name" value="DUF7492"/>
    <property type="match status" value="1"/>
</dbReference>
<name>A0ABR0BEQ3_PURLI</name>
<dbReference type="Proteomes" id="UP001287286">
    <property type="component" value="Unassembled WGS sequence"/>
</dbReference>
<keyword evidence="3" id="KW-1185">Reference proteome</keyword>
<comment type="caution">
    <text evidence="2">The sequence shown here is derived from an EMBL/GenBank/DDBJ whole genome shotgun (WGS) entry which is preliminary data.</text>
</comment>
<dbReference type="EMBL" id="JAWRVI010000184">
    <property type="protein sequence ID" value="KAK4072844.1"/>
    <property type="molecule type" value="Genomic_DNA"/>
</dbReference>